<name>A0ABS6A798_9GAMM</name>
<sequence>MIFCIFSFNRGQFLENCIRSIESCAPGHPITIFDDNSNDPETIRVLENYSKTHDIIRPDQNVKSRHHLGGLYGNMQLAFEKFRHADLVCYLQDDTQMVRQLGDDDFAKIEHAFTAEPSLAFISPCFIRGINFTKNAQYSYNSGLGLYFKESTPRSSGAYFSALLIMKPQRLVSAKWTFSHSEPENNKVAAKAFTLMGYLHAPFAMWLPEVPAYRGKKKTIGLKLAEKKRNCGYYPFALMSEQESTSLKHRDSHKLPVAEDFLRCEGFEPPKPWAYNPLANTGWLKPLNQLEVSVRRLLK</sequence>
<organism evidence="1 2">
    <name type="scientific">Marinobacter salexigens</name>
    <dbReference type="NCBI Taxonomy" id="1925763"/>
    <lineage>
        <taxon>Bacteria</taxon>
        <taxon>Pseudomonadati</taxon>
        <taxon>Pseudomonadota</taxon>
        <taxon>Gammaproteobacteria</taxon>
        <taxon>Pseudomonadales</taxon>
        <taxon>Marinobacteraceae</taxon>
        <taxon>Marinobacter</taxon>
    </lineage>
</organism>
<gene>
    <name evidence="1" type="ORF">KO508_08600</name>
</gene>
<comment type="caution">
    <text evidence="1">The sequence shown here is derived from an EMBL/GenBank/DDBJ whole genome shotgun (WGS) entry which is preliminary data.</text>
</comment>
<dbReference type="CDD" id="cd00761">
    <property type="entry name" value="Glyco_tranf_GTA_type"/>
    <property type="match status" value="1"/>
</dbReference>
<accession>A0ABS6A798</accession>
<keyword evidence="2" id="KW-1185">Reference proteome</keyword>
<dbReference type="Proteomes" id="UP000753376">
    <property type="component" value="Unassembled WGS sequence"/>
</dbReference>
<dbReference type="EMBL" id="JAHKPV010000015">
    <property type="protein sequence ID" value="MBU2874062.1"/>
    <property type="molecule type" value="Genomic_DNA"/>
</dbReference>
<evidence type="ECO:0000313" key="2">
    <source>
        <dbReference type="Proteomes" id="UP000753376"/>
    </source>
</evidence>
<proteinExistence type="predicted"/>
<protein>
    <submittedName>
        <fullName evidence="1">Glycosyltransferase family 2 protein</fullName>
    </submittedName>
</protein>
<evidence type="ECO:0000313" key="1">
    <source>
        <dbReference type="EMBL" id="MBU2874062.1"/>
    </source>
</evidence>
<reference evidence="1 2" key="1">
    <citation type="submission" date="2021-05" db="EMBL/GenBank/DDBJ databases">
        <title>Draft genomes of bacteria isolated from model marine particles.</title>
        <authorList>
            <person name="Datta M.S."/>
            <person name="Schwartzman J.A."/>
            <person name="Enke T.N."/>
            <person name="Saavedra J."/>
            <person name="Cermak N."/>
            <person name="Cordero O.X."/>
        </authorList>
    </citation>
    <scope>NUCLEOTIDE SEQUENCE [LARGE SCALE GENOMIC DNA]</scope>
    <source>
        <strain evidence="1 2">D2M19</strain>
    </source>
</reference>
<dbReference type="RefSeq" id="WP_216007917.1">
    <property type="nucleotide sequence ID" value="NZ_JAHKPV010000015.1"/>
</dbReference>